<dbReference type="PANTHER" id="PTHR11431">
    <property type="entry name" value="FERRITIN"/>
    <property type="match status" value="1"/>
</dbReference>
<accession>A0A9D4Z5B5</accession>
<evidence type="ECO:0000256" key="5">
    <source>
        <dbReference type="ARBA" id="ARBA00022640"/>
    </source>
</evidence>
<keyword evidence="17" id="KW-1185">Reference proteome</keyword>
<gene>
    <name evidence="16" type="ORF">GOP47_0024746</name>
</gene>
<dbReference type="PANTHER" id="PTHR11431:SF75">
    <property type="entry name" value="FERRITIN"/>
    <property type="match status" value="1"/>
</dbReference>
<dbReference type="InterPro" id="IPR012347">
    <property type="entry name" value="Ferritin-like"/>
</dbReference>
<dbReference type="GO" id="GO:0006879">
    <property type="term" value="P:intracellular iron ion homeostasis"/>
    <property type="evidence" value="ECO:0007669"/>
    <property type="project" value="UniProtKB-KW"/>
</dbReference>
<dbReference type="InterPro" id="IPR001519">
    <property type="entry name" value="Ferritin"/>
</dbReference>
<evidence type="ECO:0000313" key="16">
    <source>
        <dbReference type="EMBL" id="KAI5060326.1"/>
    </source>
</evidence>
<dbReference type="InterPro" id="IPR008331">
    <property type="entry name" value="Ferritin_DPS_dom"/>
</dbReference>
<comment type="similarity">
    <text evidence="2 14">Belongs to the ferritin family.</text>
</comment>
<dbReference type="GO" id="GO:0008198">
    <property type="term" value="F:ferrous iron binding"/>
    <property type="evidence" value="ECO:0007669"/>
    <property type="project" value="TreeGrafter"/>
</dbReference>
<comment type="subunit">
    <text evidence="11">Oligomer of 24 subunits. There are two types of subunits: L (light) chain and H (heavy) chain. The major chain can be light or heavy, depending on the species and tissue type. The functional molecule forms a roughly spherical shell with a diameter of 12 nm and contains a central cavity into which the insoluble mineral iron core is deposited.</text>
</comment>
<sequence>MLVLRCAGNPSLVFSYPSNARHADKCCRGTPMQVQVFAKKQQSGAELVQQGQSINGVIFDPFSEVQSNITHISSASHCDSLARHYYSAPCEAAINEMINVEYNVSYVYRALSAYFNRDNVALLGLAKYFKEGNDKEKDDAQRLIDFQNIRGGRVKLQSIVAPEMEFGNSEKGDALYAMELALSLQKLAYEKLLYLSKTAEHERDPQMQDFVDGTLLPDQVNLIKKVAEYVSQLRRVGKGHGVYHFDLKLQG</sequence>
<dbReference type="GO" id="GO:0009507">
    <property type="term" value="C:chloroplast"/>
    <property type="evidence" value="ECO:0007669"/>
    <property type="project" value="UniProtKB-SubCell"/>
</dbReference>
<dbReference type="FunFam" id="1.20.1260.10:FF:000006">
    <property type="entry name" value="Ferritin"/>
    <property type="match status" value="1"/>
</dbReference>
<dbReference type="EC" id="1.16.3.1" evidence="14"/>
<proteinExistence type="inferred from homology"/>
<dbReference type="SUPFAM" id="SSF47240">
    <property type="entry name" value="Ferritin-like"/>
    <property type="match status" value="1"/>
</dbReference>
<keyword evidence="6 13" id="KW-0479">Metal-binding</keyword>
<name>A0A9D4Z5B5_ADICA</name>
<evidence type="ECO:0000256" key="13">
    <source>
        <dbReference type="PIRSR" id="PIRSR601519-1"/>
    </source>
</evidence>
<comment type="function">
    <text evidence="10">Stores iron in a soluble, non-toxic, readily available form. Important for iron homeostasis. Has ferroxidase activity. Iron is taken up in the ferrous form and deposited as ferric hydroxides after oxidation.</text>
</comment>
<dbReference type="GO" id="GO:0006826">
    <property type="term" value="P:iron ion transport"/>
    <property type="evidence" value="ECO:0007669"/>
    <property type="project" value="InterPro"/>
</dbReference>
<evidence type="ECO:0000256" key="9">
    <source>
        <dbReference type="ARBA" id="ARBA00023004"/>
    </source>
</evidence>
<dbReference type="GO" id="GO:0004322">
    <property type="term" value="F:ferroxidase activity"/>
    <property type="evidence" value="ECO:0007669"/>
    <property type="project" value="UniProtKB-EC"/>
</dbReference>
<evidence type="ECO:0000256" key="2">
    <source>
        <dbReference type="ARBA" id="ARBA00007513"/>
    </source>
</evidence>
<evidence type="ECO:0000256" key="4">
    <source>
        <dbReference type="ARBA" id="ARBA00022528"/>
    </source>
</evidence>
<evidence type="ECO:0000256" key="8">
    <source>
        <dbReference type="ARBA" id="ARBA00023002"/>
    </source>
</evidence>
<dbReference type="InterPro" id="IPR009078">
    <property type="entry name" value="Ferritin-like_SF"/>
</dbReference>
<evidence type="ECO:0000259" key="15">
    <source>
        <dbReference type="PROSITE" id="PS50905"/>
    </source>
</evidence>
<comment type="subcellular location">
    <subcellularLocation>
        <location evidence="1">Plastid</location>
        <location evidence="1">Chloroplast</location>
    </subcellularLocation>
</comment>
<evidence type="ECO:0000256" key="1">
    <source>
        <dbReference type="ARBA" id="ARBA00004229"/>
    </source>
</evidence>
<dbReference type="GO" id="GO:0006979">
    <property type="term" value="P:response to oxidative stress"/>
    <property type="evidence" value="ECO:0007669"/>
    <property type="project" value="UniProtKB-ARBA"/>
</dbReference>
<dbReference type="OrthoDB" id="186462at2759"/>
<keyword evidence="9 13" id="KW-0408">Iron</keyword>
<comment type="function">
    <text evidence="14">Stores iron in a soluble, non-toxic, readily available form. Important for iron homeostasis. Iron is taken up in the ferrous form and deposited as ferric hydroxides after oxidation.</text>
</comment>
<keyword evidence="8 14" id="KW-0560">Oxidoreductase</keyword>
<evidence type="ECO:0000256" key="6">
    <source>
        <dbReference type="ARBA" id="ARBA00022723"/>
    </source>
</evidence>
<evidence type="ECO:0000256" key="3">
    <source>
        <dbReference type="ARBA" id="ARBA00022434"/>
    </source>
</evidence>
<dbReference type="Pfam" id="PF00210">
    <property type="entry name" value="Ferritin"/>
    <property type="match status" value="1"/>
</dbReference>
<dbReference type="PROSITE" id="PS50905">
    <property type="entry name" value="FERRITIN_LIKE"/>
    <property type="match status" value="1"/>
</dbReference>
<feature type="binding site" evidence="13">
    <location>
        <position position="136"/>
    </location>
    <ligand>
        <name>Fe cation</name>
        <dbReference type="ChEBI" id="CHEBI:24875"/>
        <label>1</label>
    </ligand>
</feature>
<dbReference type="EMBL" id="JABFUD020000024">
    <property type="protein sequence ID" value="KAI5060326.1"/>
    <property type="molecule type" value="Genomic_DNA"/>
</dbReference>
<dbReference type="InterPro" id="IPR009040">
    <property type="entry name" value="Ferritin-like_diiron"/>
</dbReference>
<dbReference type="GO" id="GO:0008199">
    <property type="term" value="F:ferric iron binding"/>
    <property type="evidence" value="ECO:0007669"/>
    <property type="project" value="InterPro"/>
</dbReference>
<keyword evidence="3 14" id="KW-0409">Iron storage</keyword>
<keyword evidence="5" id="KW-0934">Plastid</keyword>
<dbReference type="CDD" id="cd01056">
    <property type="entry name" value="Euk_Ferritin"/>
    <property type="match status" value="1"/>
</dbReference>
<comment type="catalytic activity">
    <reaction evidence="12 14">
        <text>4 Fe(2+) + O2 + 4 H(+) = 4 Fe(3+) + 2 H2O</text>
        <dbReference type="Rhea" id="RHEA:11148"/>
        <dbReference type="ChEBI" id="CHEBI:15377"/>
        <dbReference type="ChEBI" id="CHEBI:15378"/>
        <dbReference type="ChEBI" id="CHEBI:15379"/>
        <dbReference type="ChEBI" id="CHEBI:29033"/>
        <dbReference type="ChEBI" id="CHEBI:29034"/>
        <dbReference type="EC" id="1.16.3.1"/>
    </reaction>
</comment>
<dbReference type="AlphaFoldDB" id="A0A9D4Z5B5"/>
<dbReference type="Gene3D" id="1.20.1260.10">
    <property type="match status" value="1"/>
</dbReference>
<dbReference type="Proteomes" id="UP000886520">
    <property type="component" value="Chromosome 24"/>
</dbReference>
<evidence type="ECO:0000256" key="10">
    <source>
        <dbReference type="ARBA" id="ARBA00025111"/>
    </source>
</evidence>
<keyword evidence="7" id="KW-0809">Transit peptide</keyword>
<evidence type="ECO:0000256" key="11">
    <source>
        <dbReference type="ARBA" id="ARBA00026060"/>
    </source>
</evidence>
<comment type="caution">
    <text evidence="16">The sequence shown here is derived from an EMBL/GenBank/DDBJ whole genome shotgun (WGS) entry which is preliminary data.</text>
</comment>
<evidence type="ECO:0000256" key="12">
    <source>
        <dbReference type="ARBA" id="ARBA00047990"/>
    </source>
</evidence>
<evidence type="ECO:0000256" key="7">
    <source>
        <dbReference type="ARBA" id="ARBA00022946"/>
    </source>
</evidence>
<organism evidence="16 17">
    <name type="scientific">Adiantum capillus-veneris</name>
    <name type="common">Maidenhair fern</name>
    <dbReference type="NCBI Taxonomy" id="13818"/>
    <lineage>
        <taxon>Eukaryota</taxon>
        <taxon>Viridiplantae</taxon>
        <taxon>Streptophyta</taxon>
        <taxon>Embryophyta</taxon>
        <taxon>Tracheophyta</taxon>
        <taxon>Polypodiopsida</taxon>
        <taxon>Polypodiidae</taxon>
        <taxon>Polypodiales</taxon>
        <taxon>Pteridineae</taxon>
        <taxon>Pteridaceae</taxon>
        <taxon>Vittarioideae</taxon>
        <taxon>Adiantum</taxon>
    </lineage>
</organism>
<protein>
    <recommendedName>
        <fullName evidence="14">Ferritin</fullName>
        <ecNumber evidence="14">1.16.3.1</ecNumber>
    </recommendedName>
</protein>
<evidence type="ECO:0000256" key="14">
    <source>
        <dbReference type="RuleBase" id="RU361145"/>
    </source>
</evidence>
<evidence type="ECO:0000313" key="17">
    <source>
        <dbReference type="Proteomes" id="UP000886520"/>
    </source>
</evidence>
<feature type="binding site" evidence="13">
    <location>
        <position position="219"/>
    </location>
    <ligand>
        <name>Fe cation</name>
        <dbReference type="ChEBI" id="CHEBI:24875"/>
        <label>1</label>
    </ligand>
</feature>
<feature type="binding site" evidence="13">
    <location>
        <position position="101"/>
    </location>
    <ligand>
        <name>Fe cation</name>
        <dbReference type="ChEBI" id="CHEBI:24875"/>
        <label>1</label>
    </ligand>
</feature>
<reference evidence="16" key="1">
    <citation type="submission" date="2021-01" db="EMBL/GenBank/DDBJ databases">
        <title>Adiantum capillus-veneris genome.</title>
        <authorList>
            <person name="Fang Y."/>
            <person name="Liao Q."/>
        </authorList>
    </citation>
    <scope>NUCLEOTIDE SEQUENCE</scope>
    <source>
        <strain evidence="16">H3</strain>
        <tissue evidence="16">Leaf</tissue>
    </source>
</reference>
<keyword evidence="4" id="KW-0150">Chloroplast</keyword>
<feature type="domain" description="Ferritin-like diiron" evidence="15">
    <location>
        <begin position="84"/>
        <end position="237"/>
    </location>
</feature>